<accession>A0A1V3C047</accession>
<dbReference type="STRING" id="501010.NOSIN_08660"/>
<feature type="transmembrane region" description="Helical" evidence="1">
    <location>
        <begin position="172"/>
        <end position="191"/>
    </location>
</feature>
<name>A0A1V3C047_9ACTN</name>
<feature type="transmembrane region" description="Helical" evidence="1">
    <location>
        <begin position="377"/>
        <end position="398"/>
    </location>
</feature>
<dbReference type="InterPro" id="IPR011701">
    <property type="entry name" value="MFS"/>
</dbReference>
<feature type="transmembrane region" description="Helical" evidence="1">
    <location>
        <begin position="20"/>
        <end position="40"/>
    </location>
</feature>
<gene>
    <name evidence="2" type="ORF">NOSIN_08660</name>
</gene>
<dbReference type="RefSeq" id="WP_077690255.1">
    <property type="nucleotide sequence ID" value="NZ_MCOK01000001.1"/>
</dbReference>
<dbReference type="PANTHER" id="PTHR23530">
    <property type="entry name" value="TRANSPORT PROTEIN-RELATED"/>
    <property type="match status" value="1"/>
</dbReference>
<proteinExistence type="predicted"/>
<dbReference type="SUPFAM" id="SSF103473">
    <property type="entry name" value="MFS general substrate transporter"/>
    <property type="match status" value="1"/>
</dbReference>
<dbReference type="Pfam" id="PF07690">
    <property type="entry name" value="MFS_1"/>
    <property type="match status" value="1"/>
</dbReference>
<evidence type="ECO:0000313" key="2">
    <source>
        <dbReference type="EMBL" id="OOC53866.1"/>
    </source>
</evidence>
<keyword evidence="3" id="KW-1185">Reference proteome</keyword>
<feature type="transmembrane region" description="Helical" evidence="1">
    <location>
        <begin position="79"/>
        <end position="98"/>
    </location>
</feature>
<protein>
    <submittedName>
        <fullName evidence="2">Transporter</fullName>
    </submittedName>
</protein>
<dbReference type="EMBL" id="MCOK01000001">
    <property type="protein sequence ID" value="OOC53866.1"/>
    <property type="molecule type" value="Genomic_DNA"/>
</dbReference>
<feature type="transmembrane region" description="Helical" evidence="1">
    <location>
        <begin position="269"/>
        <end position="286"/>
    </location>
</feature>
<feature type="transmembrane region" description="Helical" evidence="1">
    <location>
        <begin position="104"/>
        <end position="127"/>
    </location>
</feature>
<reference evidence="3" key="1">
    <citation type="submission" date="2016-08" db="EMBL/GenBank/DDBJ databases">
        <authorList>
            <person name="Tokovenko B."/>
            <person name="Kalinowski J."/>
        </authorList>
    </citation>
    <scope>NUCLEOTIDE SEQUENCE [LARGE SCALE GENOMIC DNA]</scope>
    <source>
        <strain evidence="3">UTMC102</strain>
    </source>
</reference>
<feature type="transmembrane region" description="Helical" evidence="1">
    <location>
        <begin position="293"/>
        <end position="313"/>
    </location>
</feature>
<dbReference type="InterPro" id="IPR036259">
    <property type="entry name" value="MFS_trans_sf"/>
</dbReference>
<feature type="transmembrane region" description="Helical" evidence="1">
    <location>
        <begin position="52"/>
        <end position="72"/>
    </location>
</feature>
<dbReference type="OrthoDB" id="350307at2"/>
<dbReference type="PANTHER" id="PTHR23530:SF1">
    <property type="entry name" value="PERMEASE, MAJOR FACILITATOR SUPERFAMILY-RELATED"/>
    <property type="match status" value="1"/>
</dbReference>
<dbReference type="InterPro" id="IPR053160">
    <property type="entry name" value="MFS_DHA3_Transporter"/>
</dbReference>
<organism evidence="2 3">
    <name type="scientific">Nocardiopsis sinuspersici</name>
    <dbReference type="NCBI Taxonomy" id="501010"/>
    <lineage>
        <taxon>Bacteria</taxon>
        <taxon>Bacillati</taxon>
        <taxon>Actinomycetota</taxon>
        <taxon>Actinomycetes</taxon>
        <taxon>Streptosporangiales</taxon>
        <taxon>Nocardiopsidaceae</taxon>
        <taxon>Nocardiopsis</taxon>
    </lineage>
</organism>
<dbReference type="Gene3D" id="1.20.1250.20">
    <property type="entry name" value="MFS general substrate transporter like domains"/>
    <property type="match status" value="1"/>
</dbReference>
<keyword evidence="1" id="KW-0472">Membrane</keyword>
<dbReference type="GO" id="GO:0022857">
    <property type="term" value="F:transmembrane transporter activity"/>
    <property type="evidence" value="ECO:0007669"/>
    <property type="project" value="InterPro"/>
</dbReference>
<keyword evidence="1" id="KW-1133">Transmembrane helix</keyword>
<sequence length="411" mass="41829">MTTSPSRAAHARALRLTRPLYAYAALGEFVLLYPLYAVLFDQSGLSVAQISSLFAVWSLTSVAVSVPAGAWADVVPRRYLLAAAPLLSAAGFSLWLLWPGYWAFAAGFVLWGAGGALASGALEALVYTELGHRGATERYARVMGVVRALDVAAVGAATLLAIPVMAHGGYTAVGAGSVTACVLCSLAALALPEHRAGAAAADHADGSGEGEPRGYRAALREGLAQARSSRRVRGAITLVVVVSSFWMMLEEYVPLLAAESGVPTDTVPVVVLVVWVCVTAGGLLAGPVSRLPVGALALLLGLAAPAVAAGALLPGPPGWVLLGAGFGVCQAAGVVADARLQDRITGTSRATVTSVAALGTDALTTASYPLYAGVFTLTGHSAAFALFAAPYLVAALVLGRSRPRRTASGGR</sequence>
<evidence type="ECO:0000313" key="3">
    <source>
        <dbReference type="Proteomes" id="UP000189004"/>
    </source>
</evidence>
<comment type="caution">
    <text evidence="2">The sequence shown here is derived from an EMBL/GenBank/DDBJ whole genome shotgun (WGS) entry which is preliminary data.</text>
</comment>
<dbReference type="Proteomes" id="UP000189004">
    <property type="component" value="Unassembled WGS sequence"/>
</dbReference>
<evidence type="ECO:0000256" key="1">
    <source>
        <dbReference type="SAM" id="Phobius"/>
    </source>
</evidence>
<feature type="transmembrane region" description="Helical" evidence="1">
    <location>
        <begin position="148"/>
        <end position="166"/>
    </location>
</feature>
<dbReference type="AlphaFoldDB" id="A0A1V3C047"/>
<keyword evidence="1" id="KW-0812">Transmembrane</keyword>
<feature type="transmembrane region" description="Helical" evidence="1">
    <location>
        <begin position="232"/>
        <end position="249"/>
    </location>
</feature>